<gene>
    <name evidence="1" type="ORF">ACFQ5J_08020</name>
</gene>
<dbReference type="EMBL" id="JBHTON010000022">
    <property type="protein sequence ID" value="MFD1485174.1"/>
    <property type="molecule type" value="Genomic_DNA"/>
</dbReference>
<organism evidence="1 2">
    <name type="scientific">Lacticaseibacillus baoqingensis</name>
    <dbReference type="NCBI Taxonomy" id="2486013"/>
    <lineage>
        <taxon>Bacteria</taxon>
        <taxon>Bacillati</taxon>
        <taxon>Bacillota</taxon>
        <taxon>Bacilli</taxon>
        <taxon>Lactobacillales</taxon>
        <taxon>Lactobacillaceae</taxon>
        <taxon>Lacticaseibacillus</taxon>
    </lineage>
</organism>
<reference evidence="2" key="1">
    <citation type="journal article" date="2019" name="Int. J. Syst. Evol. Microbiol.">
        <title>The Global Catalogue of Microorganisms (GCM) 10K type strain sequencing project: providing services to taxonomists for standard genome sequencing and annotation.</title>
        <authorList>
            <consortium name="The Broad Institute Genomics Platform"/>
            <consortium name="The Broad Institute Genome Sequencing Center for Infectious Disease"/>
            <person name="Wu L."/>
            <person name="Ma J."/>
        </authorList>
    </citation>
    <scope>NUCLEOTIDE SEQUENCE [LARGE SCALE GENOMIC DNA]</scope>
    <source>
        <strain evidence="2">CCM 8903</strain>
    </source>
</reference>
<protein>
    <submittedName>
        <fullName evidence="1">Uncharacterized protein</fullName>
    </submittedName>
</protein>
<evidence type="ECO:0000313" key="2">
    <source>
        <dbReference type="Proteomes" id="UP001597252"/>
    </source>
</evidence>
<evidence type="ECO:0000313" key="1">
    <source>
        <dbReference type="EMBL" id="MFD1485174.1"/>
    </source>
</evidence>
<dbReference type="Proteomes" id="UP001597252">
    <property type="component" value="Unassembled WGS sequence"/>
</dbReference>
<keyword evidence="2" id="KW-1185">Reference proteome</keyword>
<accession>A0ABW4E6C1</accession>
<dbReference type="RefSeq" id="WP_191988002.1">
    <property type="nucleotide sequence ID" value="NZ_JBHTON010000022.1"/>
</dbReference>
<sequence>MTQLPVGTVVSYLANGNMEHPFVGKILKHYERSALVQILTHHPKDALNARELLQRVVISFDAMTPAVIADDPAAVPPKNVV</sequence>
<name>A0ABW4E6C1_9LACO</name>
<comment type="caution">
    <text evidence="1">The sequence shown here is derived from an EMBL/GenBank/DDBJ whole genome shotgun (WGS) entry which is preliminary data.</text>
</comment>
<proteinExistence type="predicted"/>